<dbReference type="InterPro" id="IPR037124">
    <property type="entry name" value="Chaperonin_GroES_sf"/>
</dbReference>
<proteinExistence type="inferred from homology"/>
<evidence type="ECO:0000256" key="3">
    <source>
        <dbReference type="RuleBase" id="RU000535"/>
    </source>
</evidence>
<evidence type="ECO:0000256" key="1">
    <source>
        <dbReference type="ARBA" id="ARBA00006975"/>
    </source>
</evidence>
<dbReference type="GO" id="GO:0005524">
    <property type="term" value="F:ATP binding"/>
    <property type="evidence" value="ECO:0007669"/>
    <property type="project" value="InterPro"/>
</dbReference>
<reference evidence="4 5" key="1">
    <citation type="submission" date="2012-09" db="EMBL/GenBank/DDBJ databases">
        <title>The Genome Sequence of Veillonella ratti ACS-216-V-COL6B.</title>
        <authorList>
            <consortium name="The Broad Institute Genome Sequencing Platform"/>
            <person name="Earl A."/>
            <person name="Ward D."/>
            <person name="Feldgarden M."/>
            <person name="Gevers D."/>
            <person name="Saerens B."/>
            <person name="Vaneechoutte M."/>
            <person name="Walker B."/>
            <person name="Young S.K."/>
            <person name="Zeng Q."/>
            <person name="Gargeya S."/>
            <person name="Fitzgerald M."/>
            <person name="Haas B."/>
            <person name="Abouelleil A."/>
            <person name="Alvarado L."/>
            <person name="Arachchi H.M."/>
            <person name="Berlin A."/>
            <person name="Chapman S.B."/>
            <person name="Goldberg J."/>
            <person name="Griggs A."/>
            <person name="Gujja S."/>
            <person name="Hansen M."/>
            <person name="Howarth C."/>
            <person name="Imamovic A."/>
            <person name="Larimer J."/>
            <person name="McCowen C."/>
            <person name="Montmayeur A."/>
            <person name="Murphy C."/>
            <person name="Neiman D."/>
            <person name="Pearson M."/>
            <person name="Priest M."/>
            <person name="Roberts A."/>
            <person name="Saif S."/>
            <person name="Shea T."/>
            <person name="Sisk P."/>
            <person name="Sykes S."/>
            <person name="Wortman J."/>
            <person name="Nusbaum C."/>
            <person name="Birren B."/>
        </authorList>
    </citation>
    <scope>NUCLEOTIDE SEQUENCE [LARGE SCALE GENOMIC DNA]</scope>
    <source>
        <strain evidence="4 5">ACS-216-V-Col6b</strain>
    </source>
</reference>
<comment type="function">
    <text evidence="3">Together with the chaperonin GroEL, plays an essential role in assisting protein folding. The GroEL-GroES system forms a nano-cage that allows encapsulation of the non-native substrate proteins and provides a physical environment optimized to promote and accelerate protein folding. GroES binds to the apical surface of the GroEL ring, thereby capping the opening of the GroEL channel.</text>
</comment>
<gene>
    <name evidence="4" type="ORF">HMPREF9282_00551</name>
</gene>
<dbReference type="Gene3D" id="2.30.33.40">
    <property type="entry name" value="GroES chaperonin"/>
    <property type="match status" value="1"/>
</dbReference>
<dbReference type="GO" id="GO:0051082">
    <property type="term" value="F:unfolded protein binding"/>
    <property type="evidence" value="ECO:0007669"/>
    <property type="project" value="TreeGrafter"/>
</dbReference>
<accession>K9D2G5</accession>
<dbReference type="PRINTS" id="PR00297">
    <property type="entry name" value="CHAPERONIN10"/>
</dbReference>
<dbReference type="STRING" id="883156.HMPREF9282_00551"/>
<dbReference type="PATRIC" id="fig|883156.3.peg.537"/>
<dbReference type="CDD" id="cd00320">
    <property type="entry name" value="cpn10"/>
    <property type="match status" value="1"/>
</dbReference>
<dbReference type="Pfam" id="PF00166">
    <property type="entry name" value="Cpn10"/>
    <property type="match status" value="1"/>
</dbReference>
<dbReference type="SUPFAM" id="SSF50129">
    <property type="entry name" value="GroES-like"/>
    <property type="match status" value="1"/>
</dbReference>
<dbReference type="PANTHER" id="PTHR10772">
    <property type="entry name" value="10 KDA HEAT SHOCK PROTEIN"/>
    <property type="match status" value="1"/>
</dbReference>
<dbReference type="AlphaFoldDB" id="K9D2G5"/>
<keyword evidence="5" id="KW-1185">Reference proteome</keyword>
<dbReference type="GO" id="GO:0046872">
    <property type="term" value="F:metal ion binding"/>
    <property type="evidence" value="ECO:0007669"/>
    <property type="project" value="TreeGrafter"/>
</dbReference>
<dbReference type="Proteomes" id="UP000009891">
    <property type="component" value="Unassembled WGS sequence"/>
</dbReference>
<dbReference type="SMART" id="SM00883">
    <property type="entry name" value="Cpn10"/>
    <property type="match status" value="1"/>
</dbReference>
<dbReference type="InterPro" id="IPR020818">
    <property type="entry name" value="Chaperonin_GroES"/>
</dbReference>
<dbReference type="GO" id="GO:0044183">
    <property type="term" value="F:protein folding chaperone"/>
    <property type="evidence" value="ECO:0007669"/>
    <property type="project" value="InterPro"/>
</dbReference>
<dbReference type="PANTHER" id="PTHR10772:SF58">
    <property type="entry name" value="CO-CHAPERONIN GROES"/>
    <property type="match status" value="1"/>
</dbReference>
<dbReference type="GO" id="GO:0051087">
    <property type="term" value="F:protein-folding chaperone binding"/>
    <property type="evidence" value="ECO:0007669"/>
    <property type="project" value="TreeGrafter"/>
</dbReference>
<sequence length="88" mass="9715">MKLLHDYVLVKKSEEEQTVGGIILSTTAQKIGEVVATGEGVFSYGKWIHNDVEVGDTVQYDGGSTIKIEGNEYLLLRNSDIICILNKE</sequence>
<evidence type="ECO:0000313" key="4">
    <source>
        <dbReference type="EMBL" id="EKU78754.1"/>
    </source>
</evidence>
<dbReference type="OrthoDB" id="9806791at2"/>
<protein>
    <recommendedName>
        <fullName evidence="3">10 kDa chaperonin</fullName>
    </recommendedName>
</protein>
<dbReference type="EMBL" id="AHAF01000003">
    <property type="protein sequence ID" value="EKU78754.1"/>
    <property type="molecule type" value="Genomic_DNA"/>
</dbReference>
<comment type="caution">
    <text evidence="4">The sequence shown here is derived from an EMBL/GenBank/DDBJ whole genome shotgun (WGS) entry which is preliminary data.</text>
</comment>
<evidence type="ECO:0000256" key="2">
    <source>
        <dbReference type="ARBA" id="ARBA00023186"/>
    </source>
</evidence>
<name>K9D2G5_9FIRM</name>
<comment type="subunit">
    <text evidence="3">Heptamer of 7 subunits arranged in a ring.</text>
</comment>
<dbReference type="eggNOG" id="COG0234">
    <property type="taxonomic scope" value="Bacteria"/>
</dbReference>
<organism evidence="4 5">
    <name type="scientific">Veillonella seminalis ACS-216-V-Col6b</name>
    <dbReference type="NCBI Taxonomy" id="883156"/>
    <lineage>
        <taxon>Bacteria</taxon>
        <taxon>Bacillati</taxon>
        <taxon>Bacillota</taxon>
        <taxon>Negativicutes</taxon>
        <taxon>Veillonellales</taxon>
        <taxon>Veillonellaceae</taxon>
        <taxon>Veillonella</taxon>
    </lineage>
</organism>
<keyword evidence="2 3" id="KW-0143">Chaperone</keyword>
<dbReference type="RefSeq" id="WP_006555451.1">
    <property type="nucleotide sequence ID" value="NZ_JH992936.1"/>
</dbReference>
<evidence type="ECO:0000313" key="5">
    <source>
        <dbReference type="Proteomes" id="UP000009891"/>
    </source>
</evidence>
<dbReference type="HOGENOM" id="CLU_132825_2_1_9"/>
<comment type="similarity">
    <text evidence="1 3">Belongs to the GroES chaperonin family.</text>
</comment>
<dbReference type="InterPro" id="IPR011032">
    <property type="entry name" value="GroES-like_sf"/>
</dbReference>